<dbReference type="AlphaFoldDB" id="A0A3B0Z3E4"/>
<proteinExistence type="predicted"/>
<evidence type="ECO:0000313" key="1">
    <source>
        <dbReference type="EMBL" id="VAW82793.1"/>
    </source>
</evidence>
<name>A0A3B0Z3E4_9ZZZZ</name>
<gene>
    <name evidence="1" type="ORF">MNBD_GAMMA12-2913</name>
</gene>
<organism evidence="1">
    <name type="scientific">hydrothermal vent metagenome</name>
    <dbReference type="NCBI Taxonomy" id="652676"/>
    <lineage>
        <taxon>unclassified sequences</taxon>
        <taxon>metagenomes</taxon>
        <taxon>ecological metagenomes</taxon>
    </lineage>
</organism>
<reference evidence="1" key="1">
    <citation type="submission" date="2018-06" db="EMBL/GenBank/DDBJ databases">
        <authorList>
            <person name="Zhirakovskaya E."/>
        </authorList>
    </citation>
    <scope>NUCLEOTIDE SEQUENCE</scope>
</reference>
<dbReference type="EMBL" id="UOFL01000253">
    <property type="protein sequence ID" value="VAW82793.1"/>
    <property type="molecule type" value="Genomic_DNA"/>
</dbReference>
<protein>
    <submittedName>
        <fullName evidence="1">Uncharacterized protein</fullName>
    </submittedName>
</protein>
<sequence length="120" mass="13838">MSTLSNTVTFSIDFSKSIALCDIPKHRQNLSNQGVYLLLIGPRKIPVHLNKNIFYIGKAISETIYSRVQKHIYSIKDARTISGKQKTRPGKKFIAFRKRIRHKLDNLRIIPGYIDTQQIL</sequence>
<accession>A0A3B0Z3E4</accession>